<dbReference type="EMBL" id="JAPFFF010000010">
    <property type="protein sequence ID" value="KAK8881124.1"/>
    <property type="molecule type" value="Genomic_DNA"/>
</dbReference>
<dbReference type="InterPro" id="IPR039417">
    <property type="entry name" value="Peptidase_C1A_papain-like"/>
</dbReference>
<evidence type="ECO:0000259" key="5">
    <source>
        <dbReference type="SMART" id="SM00848"/>
    </source>
</evidence>
<comment type="caution">
    <text evidence="6">The sequence shown here is derived from an EMBL/GenBank/DDBJ whole genome shotgun (WGS) entry which is preliminary data.</text>
</comment>
<keyword evidence="7" id="KW-1185">Reference proteome</keyword>
<reference evidence="6 7" key="1">
    <citation type="submission" date="2024-04" db="EMBL/GenBank/DDBJ databases">
        <title>Tritrichomonas musculus Genome.</title>
        <authorList>
            <person name="Alves-Ferreira E."/>
            <person name="Grigg M."/>
            <person name="Lorenzi H."/>
            <person name="Galac M."/>
        </authorList>
    </citation>
    <scope>NUCLEOTIDE SEQUENCE [LARGE SCALE GENOMIC DNA]</scope>
    <source>
        <strain evidence="6 7">EAF2021</strain>
    </source>
</reference>
<dbReference type="InterPro" id="IPR038765">
    <property type="entry name" value="Papain-like_cys_pep_sf"/>
</dbReference>
<evidence type="ECO:0000259" key="4">
    <source>
        <dbReference type="SMART" id="SM00645"/>
    </source>
</evidence>
<sequence length="317" mass="35338">MFAFLLPFSFSALIAQHEEKSFLSWMRRTNQFFTGDEYHLRLGIFLTNLRRVQEFNSLEKTFKVGINKFACYTPAEYKILLGRIQSSQSSRQKITKKIKGDEPDQVDWREKNIVNAVKDQGQCGSCWAFGTIQACESAYALTHGTLNVCSEQNLVDCVPDCYGCNGGTESNALTFIIYGQFGLLASEADYPYKAVAESCTYAILKGINKITSFDHGEEGNEAYLKTLVSQGVCDVAIDASAWSFQAYTSGIYDEPACSSEFLDHAVGLVGYGTEDGVDYWIVRNSWGPDWGEKGYIRMSRNKNNQCGIASDALQVHA</sequence>
<dbReference type="PROSITE" id="PS00139">
    <property type="entry name" value="THIOL_PROTEASE_CYS"/>
    <property type="match status" value="1"/>
</dbReference>
<feature type="signal peptide" evidence="3">
    <location>
        <begin position="1"/>
        <end position="15"/>
    </location>
</feature>
<dbReference type="PRINTS" id="PR00705">
    <property type="entry name" value="PAPAIN"/>
</dbReference>
<dbReference type="PANTHER" id="PTHR12411">
    <property type="entry name" value="CYSTEINE PROTEASE FAMILY C1-RELATED"/>
    <property type="match status" value="1"/>
</dbReference>
<evidence type="ECO:0000256" key="1">
    <source>
        <dbReference type="ARBA" id="ARBA00008455"/>
    </source>
</evidence>
<dbReference type="Proteomes" id="UP001470230">
    <property type="component" value="Unassembled WGS sequence"/>
</dbReference>
<dbReference type="InterPro" id="IPR013128">
    <property type="entry name" value="Peptidase_C1A"/>
</dbReference>
<name>A0ABR2JR02_9EUKA</name>
<dbReference type="SMART" id="SM00848">
    <property type="entry name" value="Inhibitor_I29"/>
    <property type="match status" value="1"/>
</dbReference>
<dbReference type="Pfam" id="PF00112">
    <property type="entry name" value="Peptidase_C1"/>
    <property type="match status" value="1"/>
</dbReference>
<protein>
    <submittedName>
        <fullName evidence="6">Uncharacterized protein</fullName>
    </submittedName>
</protein>
<keyword evidence="2" id="KW-1015">Disulfide bond</keyword>
<dbReference type="PROSITE" id="PS00640">
    <property type="entry name" value="THIOL_PROTEASE_ASN"/>
    <property type="match status" value="1"/>
</dbReference>
<dbReference type="Gene3D" id="3.90.70.10">
    <property type="entry name" value="Cysteine proteinases"/>
    <property type="match status" value="1"/>
</dbReference>
<comment type="similarity">
    <text evidence="1">Belongs to the peptidase C1 family.</text>
</comment>
<feature type="domain" description="Cathepsin propeptide inhibitor" evidence="5">
    <location>
        <begin position="22"/>
        <end position="77"/>
    </location>
</feature>
<dbReference type="InterPro" id="IPR013201">
    <property type="entry name" value="Prot_inhib_I29"/>
</dbReference>
<feature type="domain" description="Peptidase C1A papain C-terminal" evidence="4">
    <location>
        <begin position="102"/>
        <end position="316"/>
    </location>
</feature>
<proteinExistence type="inferred from homology"/>
<evidence type="ECO:0000256" key="2">
    <source>
        <dbReference type="ARBA" id="ARBA00023157"/>
    </source>
</evidence>
<dbReference type="Pfam" id="PF08246">
    <property type="entry name" value="Inhibitor_I29"/>
    <property type="match status" value="1"/>
</dbReference>
<accession>A0ABR2JR02</accession>
<dbReference type="InterPro" id="IPR025661">
    <property type="entry name" value="Pept_asp_AS"/>
</dbReference>
<evidence type="ECO:0000313" key="7">
    <source>
        <dbReference type="Proteomes" id="UP001470230"/>
    </source>
</evidence>
<dbReference type="SUPFAM" id="SSF54001">
    <property type="entry name" value="Cysteine proteinases"/>
    <property type="match status" value="1"/>
</dbReference>
<gene>
    <name evidence="6" type="ORF">M9Y10_003853</name>
</gene>
<feature type="chain" id="PRO_5046027214" evidence="3">
    <location>
        <begin position="16"/>
        <end position="317"/>
    </location>
</feature>
<dbReference type="SMART" id="SM00645">
    <property type="entry name" value="Pept_C1"/>
    <property type="match status" value="1"/>
</dbReference>
<dbReference type="InterPro" id="IPR000169">
    <property type="entry name" value="Pept_cys_AS"/>
</dbReference>
<keyword evidence="3" id="KW-0732">Signal</keyword>
<organism evidence="6 7">
    <name type="scientific">Tritrichomonas musculus</name>
    <dbReference type="NCBI Taxonomy" id="1915356"/>
    <lineage>
        <taxon>Eukaryota</taxon>
        <taxon>Metamonada</taxon>
        <taxon>Parabasalia</taxon>
        <taxon>Tritrichomonadida</taxon>
        <taxon>Tritrichomonadidae</taxon>
        <taxon>Tritrichomonas</taxon>
    </lineage>
</organism>
<evidence type="ECO:0000313" key="6">
    <source>
        <dbReference type="EMBL" id="KAK8881124.1"/>
    </source>
</evidence>
<evidence type="ECO:0000256" key="3">
    <source>
        <dbReference type="SAM" id="SignalP"/>
    </source>
</evidence>
<dbReference type="CDD" id="cd02248">
    <property type="entry name" value="Peptidase_C1A"/>
    <property type="match status" value="1"/>
</dbReference>
<dbReference type="InterPro" id="IPR000668">
    <property type="entry name" value="Peptidase_C1A_C"/>
</dbReference>